<protein>
    <submittedName>
        <fullName evidence="1">Kinase</fullName>
    </submittedName>
</protein>
<keyword evidence="1" id="KW-0418">Kinase</keyword>
<keyword evidence="2" id="KW-1185">Reference proteome</keyword>
<sequence length="269" mass="29815">MSKGPHAAAEAGFPDAFVARCLDDALAHGARVYGISGLQGSGKSTLAAQLARLAGECGIRAVVLSLDDAYLDHDERARLARDVHPLLATRGPPGTHDMALATRTLDALRAGEPVALPRFDKLADSKRPGSEWPRADNVELVLFEGWFLGAPPEPDAALADPVNALERDEDPDGRWRRWCNDALARDYPALWRRIDRLLFLQGPGFDIVPRWRWQQEQSLQAGHPDRKAMTRAQVERFVQFFERTSRQAMRTLPGMADTVAPLDGERRPL</sequence>
<proteinExistence type="predicted"/>
<comment type="caution">
    <text evidence="1">The sequence shown here is derived from an EMBL/GenBank/DDBJ whole genome shotgun (WGS) entry which is preliminary data.</text>
</comment>
<accession>A0ABP7MZ31</accession>
<evidence type="ECO:0000313" key="1">
    <source>
        <dbReference type="EMBL" id="GAA3933169.1"/>
    </source>
</evidence>
<evidence type="ECO:0000313" key="2">
    <source>
        <dbReference type="Proteomes" id="UP001501727"/>
    </source>
</evidence>
<dbReference type="InterPro" id="IPR027417">
    <property type="entry name" value="P-loop_NTPase"/>
</dbReference>
<dbReference type="RefSeq" id="WP_344760711.1">
    <property type="nucleotide sequence ID" value="NZ_BAAAZU010000031.1"/>
</dbReference>
<dbReference type="EMBL" id="BAAAZU010000031">
    <property type="protein sequence ID" value="GAA3933169.1"/>
    <property type="molecule type" value="Genomic_DNA"/>
</dbReference>
<organism evidence="1 2">
    <name type="scientific">Luteimonas lutimaris</name>
    <dbReference type="NCBI Taxonomy" id="698645"/>
    <lineage>
        <taxon>Bacteria</taxon>
        <taxon>Pseudomonadati</taxon>
        <taxon>Pseudomonadota</taxon>
        <taxon>Gammaproteobacteria</taxon>
        <taxon>Lysobacterales</taxon>
        <taxon>Lysobacteraceae</taxon>
        <taxon>Luteimonas</taxon>
    </lineage>
</organism>
<dbReference type="SUPFAM" id="SSF52540">
    <property type="entry name" value="P-loop containing nucleoside triphosphate hydrolases"/>
    <property type="match status" value="1"/>
</dbReference>
<keyword evidence="1" id="KW-0808">Transferase</keyword>
<dbReference type="Gene3D" id="3.40.50.300">
    <property type="entry name" value="P-loop containing nucleotide triphosphate hydrolases"/>
    <property type="match status" value="1"/>
</dbReference>
<dbReference type="PANTHER" id="PTHR10285">
    <property type="entry name" value="URIDINE KINASE"/>
    <property type="match status" value="1"/>
</dbReference>
<dbReference type="GO" id="GO:0016301">
    <property type="term" value="F:kinase activity"/>
    <property type="evidence" value="ECO:0007669"/>
    <property type="project" value="UniProtKB-KW"/>
</dbReference>
<dbReference type="Proteomes" id="UP001501727">
    <property type="component" value="Unassembled WGS sequence"/>
</dbReference>
<reference evidence="2" key="1">
    <citation type="journal article" date="2019" name="Int. J. Syst. Evol. Microbiol.">
        <title>The Global Catalogue of Microorganisms (GCM) 10K type strain sequencing project: providing services to taxonomists for standard genome sequencing and annotation.</title>
        <authorList>
            <consortium name="The Broad Institute Genomics Platform"/>
            <consortium name="The Broad Institute Genome Sequencing Center for Infectious Disease"/>
            <person name="Wu L."/>
            <person name="Ma J."/>
        </authorList>
    </citation>
    <scope>NUCLEOTIDE SEQUENCE [LARGE SCALE GENOMIC DNA]</scope>
    <source>
        <strain evidence="2">JCM 16916</strain>
    </source>
</reference>
<name>A0ABP7MZ31_9GAMM</name>
<gene>
    <name evidence="1" type="ORF">GCM10022229_28670</name>
</gene>